<organism evidence="4 5">
    <name type="scientific">Longimonas halophila</name>
    <dbReference type="NCBI Taxonomy" id="1469170"/>
    <lineage>
        <taxon>Bacteria</taxon>
        <taxon>Pseudomonadati</taxon>
        <taxon>Rhodothermota</taxon>
        <taxon>Rhodothermia</taxon>
        <taxon>Rhodothermales</taxon>
        <taxon>Salisaetaceae</taxon>
        <taxon>Longimonas</taxon>
    </lineage>
</organism>
<protein>
    <recommendedName>
        <fullName evidence="3">Sulfotransferase domain-containing protein</fullName>
    </recommendedName>
</protein>
<gene>
    <name evidence="4" type="ORF">CRI93_09500</name>
</gene>
<keyword evidence="5" id="KW-1185">Reference proteome</keyword>
<dbReference type="OrthoDB" id="981508at2"/>
<dbReference type="Proteomes" id="UP000221024">
    <property type="component" value="Unassembled WGS sequence"/>
</dbReference>
<feature type="domain" description="Sulfotransferase" evidence="3">
    <location>
        <begin position="4"/>
        <end position="188"/>
    </location>
</feature>
<dbReference type="PANTHER" id="PTHR10605:SF56">
    <property type="entry name" value="BIFUNCTIONAL HEPARAN SULFATE N-DEACETYLASE_N-SULFOTRANSFERASE"/>
    <property type="match status" value="1"/>
</dbReference>
<dbReference type="InterPro" id="IPR000863">
    <property type="entry name" value="Sulfotransferase_dom"/>
</dbReference>
<dbReference type="Gene3D" id="3.40.50.300">
    <property type="entry name" value="P-loop containing nucleotide triphosphate hydrolases"/>
    <property type="match status" value="1"/>
</dbReference>
<reference evidence="4 5" key="1">
    <citation type="submission" date="2017-10" db="EMBL/GenBank/DDBJ databases">
        <title>Draft genome of Longimonas halophila.</title>
        <authorList>
            <person name="Goh K.M."/>
            <person name="Shamsir M.S."/>
            <person name="Lim S.W."/>
        </authorList>
    </citation>
    <scope>NUCLEOTIDE SEQUENCE [LARGE SCALE GENOMIC DNA]</scope>
    <source>
        <strain evidence="4 5">KCTC 42399</strain>
    </source>
</reference>
<evidence type="ECO:0000259" key="3">
    <source>
        <dbReference type="Pfam" id="PF00685"/>
    </source>
</evidence>
<dbReference type="InterPro" id="IPR027417">
    <property type="entry name" value="P-loop_NTPase"/>
</dbReference>
<sequence>MILPNFLVIGAQKTGTTALSQFLRQHPDVCFSRPKETWFFDERYDKGIEWFASHFEHYEGETAVGEGTARLLQSKEAPSRIHHHIPGVQLVCILRNPIDRAFSQYHFYVYTGKASPDRSFGEVIRDPESEFGQDMIRQGKYINHLRRYEDVFGKEQLHVYFYDAFRSTPMDVVQSIYERLGVDPSFTPEASSKHNVTQYSASRGAYHLVRKGWQMIREQAGHYFPQATEKLRSQVRSLFFDTEKPTMNERDRSFLQEQYAESNAALEVYLDTDLSHWI</sequence>
<name>A0A2H3NWK8_9BACT</name>
<comment type="caution">
    <text evidence="4">The sequence shown here is derived from an EMBL/GenBank/DDBJ whole genome shotgun (WGS) entry which is preliminary data.</text>
</comment>
<evidence type="ECO:0000256" key="1">
    <source>
        <dbReference type="ARBA" id="ARBA00022679"/>
    </source>
</evidence>
<dbReference type="GO" id="GO:0008146">
    <property type="term" value="F:sulfotransferase activity"/>
    <property type="evidence" value="ECO:0007669"/>
    <property type="project" value="InterPro"/>
</dbReference>
<dbReference type="RefSeq" id="WP_098062400.1">
    <property type="nucleotide sequence ID" value="NZ_PDEP01000008.1"/>
</dbReference>
<dbReference type="PANTHER" id="PTHR10605">
    <property type="entry name" value="HEPARAN SULFATE SULFOTRANSFERASE"/>
    <property type="match status" value="1"/>
</dbReference>
<proteinExistence type="predicted"/>
<dbReference type="EMBL" id="PDEP01000008">
    <property type="protein sequence ID" value="PEN06507.1"/>
    <property type="molecule type" value="Genomic_DNA"/>
</dbReference>
<dbReference type="AlphaFoldDB" id="A0A2H3NWK8"/>
<evidence type="ECO:0000256" key="2">
    <source>
        <dbReference type="ARBA" id="ARBA00023180"/>
    </source>
</evidence>
<keyword evidence="2" id="KW-0325">Glycoprotein</keyword>
<evidence type="ECO:0000313" key="5">
    <source>
        <dbReference type="Proteomes" id="UP000221024"/>
    </source>
</evidence>
<accession>A0A2H3NWK8</accession>
<evidence type="ECO:0000313" key="4">
    <source>
        <dbReference type="EMBL" id="PEN06507.1"/>
    </source>
</evidence>
<dbReference type="InterPro" id="IPR037359">
    <property type="entry name" value="NST/OST"/>
</dbReference>
<keyword evidence="1" id="KW-0808">Transferase</keyword>
<dbReference type="Pfam" id="PF00685">
    <property type="entry name" value="Sulfotransfer_1"/>
    <property type="match status" value="1"/>
</dbReference>
<dbReference type="SUPFAM" id="SSF52540">
    <property type="entry name" value="P-loop containing nucleoside triphosphate hydrolases"/>
    <property type="match status" value="1"/>
</dbReference>